<dbReference type="Proteomes" id="UP000289340">
    <property type="component" value="Chromosome 11"/>
</dbReference>
<evidence type="ECO:0000259" key="2">
    <source>
        <dbReference type="Pfam" id="PF22936"/>
    </source>
</evidence>
<comment type="caution">
    <text evidence="3">The sequence shown here is derived from an EMBL/GenBank/DDBJ whole genome shotgun (WGS) entry which is preliminary data.</text>
</comment>
<feature type="domain" description="Retrovirus-related Pol polyprotein from transposon TNT 1-94-like beta-barrel" evidence="2">
    <location>
        <begin position="415"/>
        <end position="489"/>
    </location>
</feature>
<feature type="transmembrane region" description="Helical" evidence="1">
    <location>
        <begin position="52"/>
        <end position="71"/>
    </location>
</feature>
<dbReference type="AlphaFoldDB" id="A0A445I4U7"/>
<protein>
    <recommendedName>
        <fullName evidence="2">Retrovirus-related Pol polyprotein from transposon TNT 1-94-like beta-barrel domain-containing protein</fullName>
    </recommendedName>
</protein>
<proteinExistence type="predicted"/>
<reference evidence="3 4" key="1">
    <citation type="submission" date="2018-09" db="EMBL/GenBank/DDBJ databases">
        <title>A high-quality reference genome of wild soybean provides a powerful tool to mine soybean genomes.</title>
        <authorList>
            <person name="Xie M."/>
            <person name="Chung C.Y.L."/>
            <person name="Li M.-W."/>
            <person name="Wong F.-L."/>
            <person name="Chan T.-F."/>
            <person name="Lam H.-M."/>
        </authorList>
    </citation>
    <scope>NUCLEOTIDE SEQUENCE [LARGE SCALE GENOMIC DNA]</scope>
    <source>
        <strain evidence="4">cv. W05</strain>
        <tissue evidence="3">Hypocotyl of etiolated seedlings</tissue>
    </source>
</reference>
<evidence type="ECO:0000313" key="4">
    <source>
        <dbReference type="Proteomes" id="UP000289340"/>
    </source>
</evidence>
<dbReference type="InterPro" id="IPR054722">
    <property type="entry name" value="PolX-like_BBD"/>
</dbReference>
<dbReference type="PANTHER" id="PTHR34222:SF95">
    <property type="entry name" value="RRNA 2'-O-METHYLTRANSFERASE FIBRILLARIN-LIKE ISOFORM X1"/>
    <property type="match status" value="1"/>
</dbReference>
<keyword evidence="4" id="KW-1185">Reference proteome</keyword>
<gene>
    <name evidence="3" type="ORF">D0Y65_030482</name>
</gene>
<accession>A0A445I4U7</accession>
<evidence type="ECO:0000313" key="3">
    <source>
        <dbReference type="EMBL" id="RZB80784.1"/>
    </source>
</evidence>
<dbReference type="PANTHER" id="PTHR34222">
    <property type="entry name" value="GAG_PRE-INTEGRS DOMAIN-CONTAINING PROTEIN"/>
    <property type="match status" value="1"/>
</dbReference>
<keyword evidence="1" id="KW-1133">Transmembrane helix</keyword>
<keyword evidence="1" id="KW-0812">Transmembrane</keyword>
<dbReference type="EMBL" id="QZWG01000011">
    <property type="protein sequence ID" value="RZB80784.1"/>
    <property type="molecule type" value="Genomic_DNA"/>
</dbReference>
<dbReference type="Pfam" id="PF22936">
    <property type="entry name" value="Pol_BBD"/>
    <property type="match status" value="1"/>
</dbReference>
<name>A0A445I4U7_GLYSO</name>
<organism evidence="3 4">
    <name type="scientific">Glycine soja</name>
    <name type="common">Wild soybean</name>
    <dbReference type="NCBI Taxonomy" id="3848"/>
    <lineage>
        <taxon>Eukaryota</taxon>
        <taxon>Viridiplantae</taxon>
        <taxon>Streptophyta</taxon>
        <taxon>Embryophyta</taxon>
        <taxon>Tracheophyta</taxon>
        <taxon>Spermatophyta</taxon>
        <taxon>Magnoliopsida</taxon>
        <taxon>eudicotyledons</taxon>
        <taxon>Gunneridae</taxon>
        <taxon>Pentapetalae</taxon>
        <taxon>rosids</taxon>
        <taxon>fabids</taxon>
        <taxon>Fabales</taxon>
        <taxon>Fabaceae</taxon>
        <taxon>Papilionoideae</taxon>
        <taxon>50 kb inversion clade</taxon>
        <taxon>NPAAA clade</taxon>
        <taxon>indigoferoid/millettioid clade</taxon>
        <taxon>Phaseoleae</taxon>
        <taxon>Glycine</taxon>
        <taxon>Glycine subgen. Soja</taxon>
    </lineage>
</organism>
<evidence type="ECO:0000256" key="1">
    <source>
        <dbReference type="SAM" id="Phobius"/>
    </source>
</evidence>
<sequence>MVRLPQTFFLSDSSFFHSFEENEDRPAKPHSFSVTEIRSPHYTLFSHNLLQAIRILTVYCGYIFQLLFLLGVPILEKLVALSSFFFSVIQVSASGQQNLKSYLCPFVQTTTSISKSPFHRPTHYPRLPWSPSPKIVGLSSSFLEQSSEKISEDKCEQWKKLDYQLCALLWQSVEPTILTNFIAFKTCYSFWKKAKSVFANEIQQSYDDAQKLATLKQTDHDMVAYVSKARSAVEELKLSLEADKLEDIKTKLDNLYMVLVLRGMHPDFDHIHDQVLTGQEVPSLENLITRLLRVPSPKIGGNSVDSIETSTMVSNREGRGGHGNRGGRAGRRGLPQCSCYKRVGHTQDTCYSIHGFPRKSVNISKSETSEIKFSKTDYQEYLQLKAAKESQTSSSISGHNSTACISQFGNNQSPWIIDSGASDHIAGNSSLFSSLSPPKIPHFITLADGSRVAATGIGHVSPTSSLSLNSVLLIPGCPFNIISLSQLTRSRNCSVTFDANSFVIQERGTGRTIGVGHESHGLYYLKPNISWRDMLAERAFVWSLSIAFAR</sequence>
<keyword evidence="1" id="KW-0472">Membrane</keyword>